<keyword evidence="2" id="KW-0732">Signal</keyword>
<dbReference type="Pfam" id="PF10988">
    <property type="entry name" value="DUF2807"/>
    <property type="match status" value="1"/>
</dbReference>
<gene>
    <name evidence="4" type="ORF">C7H61_06850</name>
</gene>
<comment type="caution">
    <text evidence="4">The sequence shown here is derived from an EMBL/GenBank/DDBJ whole genome shotgun (WGS) entry which is preliminary data.</text>
</comment>
<dbReference type="AlphaFoldDB" id="A0A2T1NEW6"/>
<sequence length="243" mass="25694">MKSLKITLLLAIALVSFNTACAQWGNEKIRGNGDVTTITRTTSSYDNVKLAGWMDFELVKGKEGKITLEGESNLLDYIITESEGNSLIIKIKNNINLKPTSNKGIKITIPFTDINKVTLSGSGDVTCNTTIKSSNFETRLSGSGDITLDINANDTEVVVTGSGDINLSGKTEKLEVSVTGSGDFDGGNLSANYTEAKVTGSGDIVVVANKEIEARVTGSGDIEYKGNPEKVSKKVTGSGDISN</sequence>
<feature type="signal peptide" evidence="2">
    <location>
        <begin position="1"/>
        <end position="22"/>
    </location>
</feature>
<feature type="region of interest" description="Disordered" evidence="1">
    <location>
        <begin position="220"/>
        <end position="243"/>
    </location>
</feature>
<dbReference type="PANTHER" id="PTHR39200:SF1">
    <property type="entry name" value="AUTO-TRANSPORTER ADHESIN HEAD GIN DOMAIN-CONTAINING PROTEIN-RELATED"/>
    <property type="match status" value="1"/>
</dbReference>
<evidence type="ECO:0000256" key="1">
    <source>
        <dbReference type="SAM" id="MobiDB-lite"/>
    </source>
</evidence>
<reference evidence="4 5" key="1">
    <citation type="submission" date="2018-03" db="EMBL/GenBank/DDBJ databases">
        <title>Mesoflavibacter sp. HG37 and Mesoflavibacter sp. HG96 sp.nov., two marine bacteria isolated from seawater of Western Pacific Ocean.</title>
        <authorList>
            <person name="Cheng H."/>
            <person name="Wu Y.-H."/>
            <person name="Guo L.-L."/>
            <person name="Xu X.-W."/>
        </authorList>
    </citation>
    <scope>NUCLEOTIDE SEQUENCE [LARGE SCALE GENOMIC DNA]</scope>
    <source>
        <strain evidence="4 5">KCTC 42117</strain>
    </source>
</reference>
<feature type="compositionally biased region" description="Basic and acidic residues" evidence="1">
    <location>
        <begin position="222"/>
        <end position="232"/>
    </location>
</feature>
<accession>A0A2T1NEW6</accession>
<proteinExistence type="predicted"/>
<feature type="chain" id="PRO_5015456704" evidence="2">
    <location>
        <begin position="23"/>
        <end position="243"/>
    </location>
</feature>
<name>A0A2T1NEW6_9FLAO</name>
<dbReference type="EMBL" id="PXOT01000022">
    <property type="protein sequence ID" value="PSG90970.1"/>
    <property type="molecule type" value="Genomic_DNA"/>
</dbReference>
<feature type="domain" description="Putative auto-transporter adhesin head GIN" evidence="3">
    <location>
        <begin position="45"/>
        <end position="228"/>
    </location>
</feature>
<evidence type="ECO:0000313" key="5">
    <source>
        <dbReference type="Proteomes" id="UP000238430"/>
    </source>
</evidence>
<protein>
    <submittedName>
        <fullName evidence="4">DUF2807 domain-containing protein</fullName>
    </submittedName>
</protein>
<dbReference type="RefSeq" id="WP_106678353.1">
    <property type="nucleotide sequence ID" value="NZ_JACHWV010000007.1"/>
</dbReference>
<evidence type="ECO:0000259" key="3">
    <source>
        <dbReference type="Pfam" id="PF10988"/>
    </source>
</evidence>
<dbReference type="OrthoDB" id="5585143at2"/>
<evidence type="ECO:0000313" key="4">
    <source>
        <dbReference type="EMBL" id="PSG90970.1"/>
    </source>
</evidence>
<organism evidence="4 5">
    <name type="scientific">Mesoflavibacter zeaxanthinifaciens subsp. sabulilitoris</name>
    <dbReference type="NCBI Taxonomy" id="1520893"/>
    <lineage>
        <taxon>Bacteria</taxon>
        <taxon>Pseudomonadati</taxon>
        <taxon>Bacteroidota</taxon>
        <taxon>Flavobacteriia</taxon>
        <taxon>Flavobacteriales</taxon>
        <taxon>Flavobacteriaceae</taxon>
        <taxon>Mesoflavibacter</taxon>
    </lineage>
</organism>
<dbReference type="InterPro" id="IPR021255">
    <property type="entry name" value="DUF2807"/>
</dbReference>
<evidence type="ECO:0000256" key="2">
    <source>
        <dbReference type="SAM" id="SignalP"/>
    </source>
</evidence>
<dbReference type="Gene3D" id="2.160.20.120">
    <property type="match status" value="1"/>
</dbReference>
<dbReference type="Proteomes" id="UP000238430">
    <property type="component" value="Unassembled WGS sequence"/>
</dbReference>
<dbReference type="PANTHER" id="PTHR39200">
    <property type="entry name" value="HYPOTHETICAL EXPORTED PROTEIN"/>
    <property type="match status" value="1"/>
</dbReference>
<keyword evidence="5" id="KW-1185">Reference proteome</keyword>